<dbReference type="EMBL" id="JAESIY010000001">
    <property type="protein sequence ID" value="MBL3655120.1"/>
    <property type="molecule type" value="Genomic_DNA"/>
</dbReference>
<keyword evidence="2" id="KW-1185">Reference proteome</keyword>
<evidence type="ECO:0000313" key="2">
    <source>
        <dbReference type="Proteomes" id="UP000659388"/>
    </source>
</evidence>
<reference evidence="1" key="1">
    <citation type="submission" date="2021-01" db="EMBL/GenBank/DDBJ databases">
        <title>Fulvivirga kasyanovii gen. nov., sp nov., a novel member of the phylum Bacteroidetes isolated from seawater in a mussel farm.</title>
        <authorList>
            <person name="Zhao L.-H."/>
            <person name="Wang Z.-J."/>
        </authorList>
    </citation>
    <scope>NUCLEOTIDE SEQUENCE</scope>
    <source>
        <strain evidence="1">2943</strain>
    </source>
</reference>
<dbReference type="RefSeq" id="WP_202242316.1">
    <property type="nucleotide sequence ID" value="NZ_JAESIY010000001.1"/>
</dbReference>
<comment type="caution">
    <text evidence="1">The sequence shown here is derived from an EMBL/GenBank/DDBJ whole genome shotgun (WGS) entry which is preliminary data.</text>
</comment>
<gene>
    <name evidence="1" type="ORF">JL102_03200</name>
</gene>
<accession>A0A937JZB7</accession>
<sequence length="311" mass="36125">MRLEISFEFCSVSIELIETIINQFCSSEFKNIEVNQHLDILSVNPLNKTVSTTVKKSFNSLVEFKTYFESQKYVHRVVFNYKYEDDCFEVLEKSRISFMTDRAVREVEEHCRVISLAPNFLSVSYFNPKDQLCDALGLGFGFKPLISDVMSYYPGHLMIIAKRQISASQFLRNIGGVDYEDYTLLKLSENSKEYTRKVENTGLKSLFGKKYHYEFSSFFAKQKGFVNELLDAKILEADKETSLKAGYIRYQEMPLNTDELLSYFWINDDGRIVPEKYASLLFYNVSAKGQTIKEKVINKSDGLVFLENQRK</sequence>
<proteinExistence type="predicted"/>
<name>A0A937JZB7_9BACT</name>
<evidence type="ECO:0000313" key="1">
    <source>
        <dbReference type="EMBL" id="MBL3655120.1"/>
    </source>
</evidence>
<dbReference type="Proteomes" id="UP000659388">
    <property type="component" value="Unassembled WGS sequence"/>
</dbReference>
<dbReference type="AlphaFoldDB" id="A0A937JZB7"/>
<organism evidence="1 2">
    <name type="scientific">Fulvivirga sediminis</name>
    <dbReference type="NCBI Taxonomy" id="2803949"/>
    <lineage>
        <taxon>Bacteria</taxon>
        <taxon>Pseudomonadati</taxon>
        <taxon>Bacteroidota</taxon>
        <taxon>Cytophagia</taxon>
        <taxon>Cytophagales</taxon>
        <taxon>Fulvivirgaceae</taxon>
        <taxon>Fulvivirga</taxon>
    </lineage>
</organism>
<protein>
    <submittedName>
        <fullName evidence="1">Uncharacterized protein</fullName>
    </submittedName>
</protein>